<dbReference type="Gene3D" id="3.40.50.720">
    <property type="entry name" value="NAD(P)-binding Rossmann-like Domain"/>
    <property type="match status" value="1"/>
</dbReference>
<keyword evidence="4" id="KW-1185">Reference proteome</keyword>
<dbReference type="PANTHER" id="PTHR24320:SF272">
    <property type="entry name" value="NAD(P)-BINDING ROSSMANN-FOLD SUPERFAMILY PROTEIN"/>
    <property type="match status" value="1"/>
</dbReference>
<gene>
    <name evidence="3" type="ORF">OHK93_005438</name>
</gene>
<dbReference type="InterPro" id="IPR002347">
    <property type="entry name" value="SDR_fam"/>
</dbReference>
<evidence type="ECO:0000313" key="3">
    <source>
        <dbReference type="EMBL" id="MDI1486212.1"/>
    </source>
</evidence>
<name>A0AA43TVX7_9LECA</name>
<protein>
    <submittedName>
        <fullName evidence="3">Uncharacterized protein</fullName>
    </submittedName>
</protein>
<dbReference type="GO" id="GO:0016491">
    <property type="term" value="F:oxidoreductase activity"/>
    <property type="evidence" value="ECO:0007669"/>
    <property type="project" value="UniProtKB-KW"/>
</dbReference>
<organism evidence="3 4">
    <name type="scientific">Ramalina farinacea</name>
    <dbReference type="NCBI Taxonomy" id="258253"/>
    <lineage>
        <taxon>Eukaryota</taxon>
        <taxon>Fungi</taxon>
        <taxon>Dikarya</taxon>
        <taxon>Ascomycota</taxon>
        <taxon>Pezizomycotina</taxon>
        <taxon>Lecanoromycetes</taxon>
        <taxon>OSLEUM clade</taxon>
        <taxon>Lecanoromycetidae</taxon>
        <taxon>Lecanorales</taxon>
        <taxon>Lecanorineae</taxon>
        <taxon>Ramalinaceae</taxon>
        <taxon>Ramalina</taxon>
    </lineage>
</organism>
<comment type="similarity">
    <text evidence="1">Belongs to the short-chain dehydrogenases/reductases (SDR) family.</text>
</comment>
<evidence type="ECO:0000313" key="4">
    <source>
        <dbReference type="Proteomes" id="UP001161017"/>
    </source>
</evidence>
<keyword evidence="2" id="KW-0560">Oxidoreductase</keyword>
<accession>A0AA43TVX7</accession>
<dbReference type="SUPFAM" id="SSF51735">
    <property type="entry name" value="NAD(P)-binding Rossmann-fold domains"/>
    <property type="match status" value="1"/>
</dbReference>
<reference evidence="3" key="1">
    <citation type="journal article" date="2023" name="Genome Biol. Evol.">
        <title>First Whole Genome Sequence and Flow Cytometry Genome Size Data for the Lichen-Forming Fungus Ramalina farinacea (Ascomycota).</title>
        <authorList>
            <person name="Llewellyn T."/>
            <person name="Mian S."/>
            <person name="Hill R."/>
            <person name="Leitch I.J."/>
            <person name="Gaya E."/>
        </authorList>
    </citation>
    <scope>NUCLEOTIDE SEQUENCE</scope>
    <source>
        <strain evidence="3">LIQ254RAFAR</strain>
    </source>
</reference>
<dbReference type="Pfam" id="PF00106">
    <property type="entry name" value="adh_short"/>
    <property type="match status" value="1"/>
</dbReference>
<dbReference type="Proteomes" id="UP001161017">
    <property type="component" value="Unassembled WGS sequence"/>
</dbReference>
<comment type="caution">
    <text evidence="3">The sequence shown here is derived from an EMBL/GenBank/DDBJ whole genome shotgun (WGS) entry which is preliminary data.</text>
</comment>
<evidence type="ECO:0000256" key="1">
    <source>
        <dbReference type="ARBA" id="ARBA00006484"/>
    </source>
</evidence>
<dbReference type="AlphaFoldDB" id="A0AA43TVX7"/>
<dbReference type="EMBL" id="JAPUFD010000003">
    <property type="protein sequence ID" value="MDI1486212.1"/>
    <property type="molecule type" value="Genomic_DNA"/>
</dbReference>
<proteinExistence type="inferred from homology"/>
<sequence>MSLISHKPFQLTGRYAARNRWEVLIGPGDSRVTGRQIIIDENLQNAWSDKVILITGVSARIGVETVRALASTGATIYGTARNVAKAREAIGSTTISSGRIRLLHMDHTSLSSVRSCAAEFLSHCPNNKLHILINNAAVMNTPHTITTDGHEVQFQTNHLAHFLLFSLLCPTLLASSTPAFHSRMVSLSSAGH</sequence>
<evidence type="ECO:0000256" key="2">
    <source>
        <dbReference type="ARBA" id="ARBA00023002"/>
    </source>
</evidence>
<dbReference type="InterPro" id="IPR036291">
    <property type="entry name" value="NAD(P)-bd_dom_sf"/>
</dbReference>
<dbReference type="PANTHER" id="PTHR24320">
    <property type="entry name" value="RETINOL DEHYDROGENASE"/>
    <property type="match status" value="1"/>
</dbReference>